<name>A0A077ATB1_9PROT</name>
<sequence length="150" mass="16796">MNNFTSMLFVPVNLQGMVVNQQVINGSGFNRWSMDYNALIKEFQSPEPPPFGNLSGNIKQGIHLHWTLPNTLTHGTTNQFLFTVNLGINDIVIALEQGQVSSDFQQQFNKNGAPLATTGITVTPIKTAQQWLISDWAHKKNILFKNKIMP</sequence>
<dbReference type="KEGG" id="paca:ID47_00985"/>
<keyword evidence="2" id="KW-1185">Reference proteome</keyword>
<organism evidence="1 2">
    <name type="scientific">Candidatus Odyssella acanthamoebae</name>
    <dbReference type="NCBI Taxonomy" id="91604"/>
    <lineage>
        <taxon>Bacteria</taxon>
        <taxon>Pseudomonadati</taxon>
        <taxon>Pseudomonadota</taxon>
        <taxon>Alphaproteobacteria</taxon>
        <taxon>Holosporales</taxon>
        <taxon>Candidatus Paracaedibacteraceae</taxon>
        <taxon>Candidatus Odyssella</taxon>
    </lineage>
</organism>
<gene>
    <name evidence="1" type="ORF">ID47_00985</name>
</gene>
<evidence type="ECO:0000313" key="1">
    <source>
        <dbReference type="EMBL" id="AIK95626.1"/>
    </source>
</evidence>
<dbReference type="RefSeq" id="WP_038462887.1">
    <property type="nucleotide sequence ID" value="NZ_CP008941.1"/>
</dbReference>
<proteinExistence type="predicted"/>
<dbReference type="STRING" id="91604.ID47_00985"/>
<dbReference type="Proteomes" id="UP000028926">
    <property type="component" value="Chromosome"/>
</dbReference>
<dbReference type="EMBL" id="CP008941">
    <property type="protein sequence ID" value="AIK95626.1"/>
    <property type="molecule type" value="Genomic_DNA"/>
</dbReference>
<protein>
    <submittedName>
        <fullName evidence="1">Uncharacterized protein</fullName>
    </submittedName>
</protein>
<dbReference type="HOGENOM" id="CLU_1737202_0_0_5"/>
<reference evidence="1 2" key="1">
    <citation type="submission" date="2014-07" db="EMBL/GenBank/DDBJ databases">
        <title>Comparative genomic insights into amoeba endosymbionts belonging to the families of Holosporaceae and Candidatus Midichloriaceae within Rickettsiales.</title>
        <authorList>
            <person name="Wang Z."/>
            <person name="Wu M."/>
        </authorList>
    </citation>
    <scope>NUCLEOTIDE SEQUENCE [LARGE SCALE GENOMIC DNA]</scope>
    <source>
        <strain evidence="1">PRA3</strain>
    </source>
</reference>
<accession>A0A077ATB1</accession>
<evidence type="ECO:0000313" key="2">
    <source>
        <dbReference type="Proteomes" id="UP000028926"/>
    </source>
</evidence>
<dbReference type="AlphaFoldDB" id="A0A077ATB1"/>